<dbReference type="GO" id="GO:0036297">
    <property type="term" value="P:interstrand cross-link repair"/>
    <property type="evidence" value="ECO:0007669"/>
    <property type="project" value="InterPro"/>
</dbReference>
<dbReference type="KEGG" id="dqu:106749598"/>
<accession>A0A6P3Y3B6</accession>
<gene>
    <name evidence="2 3" type="primary">LOC106749598</name>
</gene>
<reference evidence="2 3" key="1">
    <citation type="submission" date="2025-04" db="UniProtKB">
        <authorList>
            <consortium name="RefSeq"/>
        </authorList>
    </citation>
    <scope>IDENTIFICATION</scope>
</reference>
<dbReference type="RefSeq" id="XP_014484733.1">
    <property type="nucleotide sequence ID" value="XM_014629247.1"/>
</dbReference>
<dbReference type="GO" id="GO:0043240">
    <property type="term" value="C:Fanconi anaemia nuclear complex"/>
    <property type="evidence" value="ECO:0007669"/>
    <property type="project" value="InterPro"/>
</dbReference>
<protein>
    <submittedName>
        <fullName evidence="2 3">Uncharacterized protein LOC106749598</fullName>
    </submittedName>
</protein>
<evidence type="ECO:0000313" key="2">
    <source>
        <dbReference type="RefSeq" id="XP_014484733.1"/>
    </source>
</evidence>
<keyword evidence="1" id="KW-1185">Reference proteome</keyword>
<dbReference type="GeneID" id="106749598"/>
<organism evidence="1 2">
    <name type="scientific">Dinoponera quadriceps</name>
    <name type="common">South American ant</name>
    <dbReference type="NCBI Taxonomy" id="609295"/>
    <lineage>
        <taxon>Eukaryota</taxon>
        <taxon>Metazoa</taxon>
        <taxon>Ecdysozoa</taxon>
        <taxon>Arthropoda</taxon>
        <taxon>Hexapoda</taxon>
        <taxon>Insecta</taxon>
        <taxon>Pterygota</taxon>
        <taxon>Neoptera</taxon>
        <taxon>Endopterygota</taxon>
        <taxon>Hymenoptera</taxon>
        <taxon>Apocrita</taxon>
        <taxon>Aculeata</taxon>
        <taxon>Formicoidea</taxon>
        <taxon>Formicidae</taxon>
        <taxon>Ponerinae</taxon>
        <taxon>Ponerini</taxon>
        <taxon>Dinoponera</taxon>
    </lineage>
</organism>
<proteinExistence type="predicted"/>
<dbReference type="PANTHER" id="PTHR32094">
    <property type="entry name" value="FANCONI ANEMIA GROUP E PROTEIN"/>
    <property type="match status" value="1"/>
</dbReference>
<dbReference type="OrthoDB" id="6488317at2759"/>
<evidence type="ECO:0000313" key="1">
    <source>
        <dbReference type="Proteomes" id="UP000515204"/>
    </source>
</evidence>
<evidence type="ECO:0000313" key="3">
    <source>
        <dbReference type="RefSeq" id="XP_014484741.1"/>
    </source>
</evidence>
<sequence>MFGTCAKWSNARKRLRENMDSEIFFEKYTLSEESIVRLESIRKTMQDNIARANPVWRAIAGESEEKISSESEDSDNDDDAQMISSHSILEPSTQFYFSQVERIIPTADAENIAPLQKYDILESLCESLERNNGKFDFAQLESLSDEDLVSLINELAKKLSPKGIYNICQSMKDMTVEEKMKYLSILCTYLLLPKIIELEEPSRLLSSAISECVRKFPDEVQRFIFLPLLDTELKDTTLIITIINTFELEKKAVLLKEFLAFVKELKSWHIPVLQNLLSIRLDHDMIDNVIKLFLGKALYYSKDKNFGKLVLSFLKINTTLSQEQKNSMLEITIIHETLFKKPIENLLRNM</sequence>
<dbReference type="RefSeq" id="XP_014484741.1">
    <property type="nucleotide sequence ID" value="XM_014629255.1"/>
</dbReference>
<dbReference type="InterPro" id="IPR039685">
    <property type="entry name" value="FANCE"/>
</dbReference>
<dbReference type="AlphaFoldDB" id="A0A6P3Y3B6"/>
<name>A0A6P3Y3B6_DINQU</name>
<dbReference type="Proteomes" id="UP000515204">
    <property type="component" value="Unplaced"/>
</dbReference>
<dbReference type="Gene3D" id="1.25.40.480">
    <property type="match status" value="1"/>
</dbReference>
<dbReference type="PANTHER" id="PTHR32094:SF5">
    <property type="entry name" value="FANCONI ANEMIA GROUP E PROTEIN"/>
    <property type="match status" value="1"/>
</dbReference>